<dbReference type="SUPFAM" id="SSF48452">
    <property type="entry name" value="TPR-like"/>
    <property type="match status" value="1"/>
</dbReference>
<reference evidence="1 2" key="1">
    <citation type="submission" date="2021-05" db="EMBL/GenBank/DDBJ databases">
        <title>The draft genome of Geobacter pelophilus DSM 12255.</title>
        <authorList>
            <person name="Xu Z."/>
            <person name="Masuda Y."/>
            <person name="Itoh H."/>
            <person name="Senoo K."/>
        </authorList>
    </citation>
    <scope>NUCLEOTIDE SEQUENCE [LARGE SCALE GENOMIC DNA]</scope>
    <source>
        <strain evidence="1 2">DSM 12255</strain>
    </source>
</reference>
<name>A0AAW4L503_9BACT</name>
<organism evidence="1 2">
    <name type="scientific">Geoanaerobacter pelophilus</name>
    <dbReference type="NCBI Taxonomy" id="60036"/>
    <lineage>
        <taxon>Bacteria</taxon>
        <taxon>Pseudomonadati</taxon>
        <taxon>Thermodesulfobacteriota</taxon>
        <taxon>Desulfuromonadia</taxon>
        <taxon>Geobacterales</taxon>
        <taxon>Geobacteraceae</taxon>
        <taxon>Geoanaerobacter</taxon>
    </lineage>
</organism>
<evidence type="ECO:0000313" key="2">
    <source>
        <dbReference type="Proteomes" id="UP000811899"/>
    </source>
</evidence>
<accession>A0AAW4L503</accession>
<dbReference type="Proteomes" id="UP000811899">
    <property type="component" value="Unassembled WGS sequence"/>
</dbReference>
<keyword evidence="2" id="KW-1185">Reference proteome</keyword>
<dbReference type="EMBL" id="JAHCVJ010000001">
    <property type="protein sequence ID" value="MBT0663306.1"/>
    <property type="molecule type" value="Genomic_DNA"/>
</dbReference>
<protein>
    <recommendedName>
        <fullName evidence="3">Tetratricopeptide repeat-containing protein</fullName>
    </recommendedName>
</protein>
<gene>
    <name evidence="1" type="ORF">KI809_03240</name>
</gene>
<dbReference type="Gene3D" id="1.25.40.10">
    <property type="entry name" value="Tetratricopeptide repeat domain"/>
    <property type="match status" value="1"/>
</dbReference>
<evidence type="ECO:0000313" key="1">
    <source>
        <dbReference type="EMBL" id="MBT0663306.1"/>
    </source>
</evidence>
<comment type="caution">
    <text evidence="1">The sequence shown here is derived from an EMBL/GenBank/DDBJ whole genome shotgun (WGS) entry which is preliminary data.</text>
</comment>
<proteinExistence type="predicted"/>
<dbReference type="RefSeq" id="WP_214170055.1">
    <property type="nucleotide sequence ID" value="NZ_JAHCVJ010000001.1"/>
</dbReference>
<sequence length="148" mass="16156">MATQEIEQYLNRGVLKLGQGDALSALVHFEKAVNAGGGTPECMSYLGYCIAKERGQTARGKILCREALDEDPGNPLHFLNLAKICLLCRDKDGALEALRQGAACGVNEELSALLEEVGSRKPPVFSFLHRDHLLNRYAGVVFSRLGLR</sequence>
<evidence type="ECO:0008006" key="3">
    <source>
        <dbReference type="Google" id="ProtNLM"/>
    </source>
</evidence>
<dbReference type="InterPro" id="IPR011990">
    <property type="entry name" value="TPR-like_helical_dom_sf"/>
</dbReference>
<dbReference type="AlphaFoldDB" id="A0AAW4L503"/>